<dbReference type="PIRSF" id="PIRSF000390">
    <property type="entry name" value="PLP_StrS"/>
    <property type="match status" value="1"/>
</dbReference>
<dbReference type="GO" id="GO:0030170">
    <property type="term" value="F:pyridoxal phosphate binding"/>
    <property type="evidence" value="ECO:0007669"/>
    <property type="project" value="TreeGrafter"/>
</dbReference>
<dbReference type="Gene3D" id="3.40.640.10">
    <property type="entry name" value="Type I PLP-dependent aspartate aminotransferase-like (Major domain)"/>
    <property type="match status" value="1"/>
</dbReference>
<keyword evidence="1 4" id="KW-0663">Pyridoxal phosphate</keyword>
<dbReference type="SUPFAM" id="SSF53383">
    <property type="entry name" value="PLP-dependent transferases"/>
    <property type="match status" value="1"/>
</dbReference>
<evidence type="ECO:0000256" key="4">
    <source>
        <dbReference type="PIRSR" id="PIRSR000390-2"/>
    </source>
</evidence>
<evidence type="ECO:0000313" key="7">
    <source>
        <dbReference type="Proteomes" id="UP000054869"/>
    </source>
</evidence>
<dbReference type="Pfam" id="PF01041">
    <property type="entry name" value="DegT_DnrJ_EryC1"/>
    <property type="match status" value="1"/>
</dbReference>
<evidence type="ECO:0000256" key="2">
    <source>
        <dbReference type="ARBA" id="ARBA00037999"/>
    </source>
</evidence>
<feature type="modified residue" description="N6-(pyridoxal phosphate)lysine" evidence="4">
    <location>
        <position position="186"/>
    </location>
</feature>
<dbReference type="OrthoDB" id="9804264at2"/>
<dbReference type="InterPro" id="IPR000653">
    <property type="entry name" value="DegT/StrS_aminotransferase"/>
</dbReference>
<proteinExistence type="inferred from homology"/>
<dbReference type="Proteomes" id="UP000054869">
    <property type="component" value="Unassembled WGS sequence"/>
</dbReference>
<dbReference type="PATRIC" id="fig|45067.4.peg.492"/>
<evidence type="ECO:0000313" key="6">
    <source>
        <dbReference type="EMBL" id="KTD24329.1"/>
    </source>
</evidence>
<dbReference type="InterPro" id="IPR015424">
    <property type="entry name" value="PyrdxlP-dep_Trfase"/>
</dbReference>
<protein>
    <submittedName>
        <fullName evidence="6">Polysaccharide biosynthesis protein</fullName>
    </submittedName>
</protein>
<feature type="active site" description="Proton acceptor" evidence="3">
    <location>
        <position position="186"/>
    </location>
</feature>
<dbReference type="AlphaFoldDB" id="A0A0W0VWN0"/>
<comment type="caution">
    <text evidence="6">The sequence shown here is derived from an EMBL/GenBank/DDBJ whole genome shotgun (WGS) entry which is preliminary data.</text>
</comment>
<dbReference type="eggNOG" id="COG0399">
    <property type="taxonomic scope" value="Bacteria"/>
</dbReference>
<reference evidence="6 7" key="1">
    <citation type="submission" date="2015-11" db="EMBL/GenBank/DDBJ databases">
        <title>Genomic analysis of 38 Legionella species identifies large and diverse effector repertoires.</title>
        <authorList>
            <person name="Burstein D."/>
            <person name="Amaro F."/>
            <person name="Zusman T."/>
            <person name="Lifshitz Z."/>
            <person name="Cohen O."/>
            <person name="Gilbert J.A."/>
            <person name="Pupko T."/>
            <person name="Shuman H.A."/>
            <person name="Segal G."/>
        </authorList>
    </citation>
    <scope>NUCLEOTIDE SEQUENCE [LARGE SCALE GENOMIC DNA]</scope>
    <source>
        <strain evidence="6 7">ATCC 49751</strain>
    </source>
</reference>
<comment type="similarity">
    <text evidence="2 5">Belongs to the DegT/DnrJ/EryC1 family.</text>
</comment>
<dbReference type="PANTHER" id="PTHR30244:SF34">
    <property type="entry name" value="DTDP-4-AMINO-4,6-DIDEOXYGALACTOSE TRANSAMINASE"/>
    <property type="match status" value="1"/>
</dbReference>
<evidence type="ECO:0000256" key="3">
    <source>
        <dbReference type="PIRSR" id="PIRSR000390-1"/>
    </source>
</evidence>
<dbReference type="RefSeq" id="WP_028373040.1">
    <property type="nucleotide sequence ID" value="NZ_CAAAJD010000009.1"/>
</dbReference>
<dbReference type="InterPro" id="IPR015421">
    <property type="entry name" value="PyrdxlP-dep_Trfase_major"/>
</dbReference>
<evidence type="ECO:0000256" key="1">
    <source>
        <dbReference type="ARBA" id="ARBA00022898"/>
    </source>
</evidence>
<keyword evidence="7" id="KW-1185">Reference proteome</keyword>
<dbReference type="STRING" id="45067.Llan_0468"/>
<sequence>MWKRQISLYLGSITIWRSLQGIALWLASLWRNAEAQRRRLHQEIKKTYCSSSAGVFSFGSGRSALTACLKAAGIGPGDEVLLSAYTCLAVPTAVIAVGAKPIYVDISADTLNVEWDAVSKVLSSRVRAIVVQHTLGKPVPQVIIENAKAQGILVIEDCALSIGSKVDDRYVGTLADAAILSMELSKTLSVGWGGILIVNDQQLVHAVEKFYAQLHEPSWWSATRDLWQTVISAWCYHPLTPYVIKKYTLAVGFKSRIFRPSTPKLEFDGIVSSNFLMKMGGIQAALAILQWRDFAKIISACERNAAVIRESLAKLNIFIPGSPSEDEISVAPRVSFLVANRELAVRYFGERGVELGQWFDGPLSPIPTSPLFNYQAGSYPLAESVANQIINIPCHSRLKQYDLQHIVNLVEKFIQDHPGCAVQEK</sequence>
<dbReference type="EMBL" id="LNYI01000010">
    <property type="protein sequence ID" value="KTD24329.1"/>
    <property type="molecule type" value="Genomic_DNA"/>
</dbReference>
<dbReference type="GO" id="GO:0008483">
    <property type="term" value="F:transaminase activity"/>
    <property type="evidence" value="ECO:0007669"/>
    <property type="project" value="TreeGrafter"/>
</dbReference>
<dbReference type="Gene3D" id="3.90.1150.10">
    <property type="entry name" value="Aspartate Aminotransferase, domain 1"/>
    <property type="match status" value="1"/>
</dbReference>
<dbReference type="GO" id="GO:0000271">
    <property type="term" value="P:polysaccharide biosynthetic process"/>
    <property type="evidence" value="ECO:0007669"/>
    <property type="project" value="TreeGrafter"/>
</dbReference>
<dbReference type="InterPro" id="IPR015422">
    <property type="entry name" value="PyrdxlP-dep_Trfase_small"/>
</dbReference>
<accession>A0A0W0VWN0</accession>
<organism evidence="6 7">
    <name type="scientific">Legionella lansingensis</name>
    <dbReference type="NCBI Taxonomy" id="45067"/>
    <lineage>
        <taxon>Bacteria</taxon>
        <taxon>Pseudomonadati</taxon>
        <taxon>Pseudomonadota</taxon>
        <taxon>Gammaproteobacteria</taxon>
        <taxon>Legionellales</taxon>
        <taxon>Legionellaceae</taxon>
        <taxon>Legionella</taxon>
    </lineage>
</organism>
<gene>
    <name evidence="6" type="ORF">Llan_0468</name>
</gene>
<name>A0A0W0VWN0_9GAMM</name>
<evidence type="ECO:0000256" key="5">
    <source>
        <dbReference type="RuleBase" id="RU004508"/>
    </source>
</evidence>
<dbReference type="PANTHER" id="PTHR30244">
    <property type="entry name" value="TRANSAMINASE"/>
    <property type="match status" value="1"/>
</dbReference>